<feature type="region of interest" description="Disordered" evidence="1">
    <location>
        <begin position="14"/>
        <end position="63"/>
    </location>
</feature>
<reference evidence="2" key="2">
    <citation type="submission" date="2020-11" db="EMBL/GenBank/DDBJ databases">
        <authorList>
            <person name="McCartney M.A."/>
            <person name="Auch B."/>
            <person name="Kono T."/>
            <person name="Mallez S."/>
            <person name="Becker A."/>
            <person name="Gohl D.M."/>
            <person name="Silverstein K.A.T."/>
            <person name="Koren S."/>
            <person name="Bechman K.B."/>
            <person name="Herman A."/>
            <person name="Abrahante J.E."/>
            <person name="Garbe J."/>
        </authorList>
    </citation>
    <scope>NUCLEOTIDE SEQUENCE</scope>
    <source>
        <strain evidence="2">Duluth1</strain>
        <tissue evidence="2">Whole animal</tissue>
    </source>
</reference>
<sequence length="63" mass="6874">MTKTRASLFFEAPLASDKERDPDDAASAIVPAFHHGNGPASPETDVNTKRKHHGMPVNYLKTV</sequence>
<proteinExistence type="predicted"/>
<dbReference type="AlphaFoldDB" id="A0A9D4EE69"/>
<evidence type="ECO:0000313" key="3">
    <source>
        <dbReference type="Proteomes" id="UP000828390"/>
    </source>
</evidence>
<organism evidence="2 3">
    <name type="scientific">Dreissena polymorpha</name>
    <name type="common">Zebra mussel</name>
    <name type="synonym">Mytilus polymorpha</name>
    <dbReference type="NCBI Taxonomy" id="45954"/>
    <lineage>
        <taxon>Eukaryota</taxon>
        <taxon>Metazoa</taxon>
        <taxon>Spiralia</taxon>
        <taxon>Lophotrochozoa</taxon>
        <taxon>Mollusca</taxon>
        <taxon>Bivalvia</taxon>
        <taxon>Autobranchia</taxon>
        <taxon>Heteroconchia</taxon>
        <taxon>Euheterodonta</taxon>
        <taxon>Imparidentia</taxon>
        <taxon>Neoheterodontei</taxon>
        <taxon>Myida</taxon>
        <taxon>Dreissenoidea</taxon>
        <taxon>Dreissenidae</taxon>
        <taxon>Dreissena</taxon>
    </lineage>
</organism>
<keyword evidence="3" id="KW-1185">Reference proteome</keyword>
<evidence type="ECO:0000256" key="1">
    <source>
        <dbReference type="SAM" id="MobiDB-lite"/>
    </source>
</evidence>
<name>A0A9D4EE69_DREPO</name>
<reference evidence="2" key="1">
    <citation type="journal article" date="2019" name="bioRxiv">
        <title>The Genome of the Zebra Mussel, Dreissena polymorpha: A Resource for Invasive Species Research.</title>
        <authorList>
            <person name="McCartney M.A."/>
            <person name="Auch B."/>
            <person name="Kono T."/>
            <person name="Mallez S."/>
            <person name="Zhang Y."/>
            <person name="Obille A."/>
            <person name="Becker A."/>
            <person name="Abrahante J.E."/>
            <person name="Garbe J."/>
            <person name="Badalamenti J.P."/>
            <person name="Herman A."/>
            <person name="Mangelson H."/>
            <person name="Liachko I."/>
            <person name="Sullivan S."/>
            <person name="Sone E.D."/>
            <person name="Koren S."/>
            <person name="Silverstein K.A.T."/>
            <person name="Beckman K.B."/>
            <person name="Gohl D.M."/>
        </authorList>
    </citation>
    <scope>NUCLEOTIDE SEQUENCE</scope>
    <source>
        <strain evidence="2">Duluth1</strain>
        <tissue evidence="2">Whole animal</tissue>
    </source>
</reference>
<dbReference type="EMBL" id="JAIWYP010000009">
    <property type="protein sequence ID" value="KAH3778073.1"/>
    <property type="molecule type" value="Genomic_DNA"/>
</dbReference>
<evidence type="ECO:0000313" key="2">
    <source>
        <dbReference type="EMBL" id="KAH3778073.1"/>
    </source>
</evidence>
<comment type="caution">
    <text evidence="2">The sequence shown here is derived from an EMBL/GenBank/DDBJ whole genome shotgun (WGS) entry which is preliminary data.</text>
</comment>
<gene>
    <name evidence="2" type="ORF">DPMN_179526</name>
</gene>
<accession>A0A9D4EE69</accession>
<protein>
    <submittedName>
        <fullName evidence="2">Uncharacterized protein</fullName>
    </submittedName>
</protein>
<dbReference type="Proteomes" id="UP000828390">
    <property type="component" value="Unassembled WGS sequence"/>
</dbReference>